<evidence type="ECO:0000313" key="4">
    <source>
        <dbReference type="Proteomes" id="UP000593765"/>
    </source>
</evidence>
<evidence type="ECO:0000259" key="2">
    <source>
        <dbReference type="Pfam" id="PF01973"/>
    </source>
</evidence>
<organism evidence="3 4">
    <name type="scientific">Humisphaera borealis</name>
    <dbReference type="NCBI Taxonomy" id="2807512"/>
    <lineage>
        <taxon>Bacteria</taxon>
        <taxon>Pseudomonadati</taxon>
        <taxon>Planctomycetota</taxon>
        <taxon>Phycisphaerae</taxon>
        <taxon>Tepidisphaerales</taxon>
        <taxon>Tepidisphaeraceae</taxon>
        <taxon>Humisphaera</taxon>
    </lineage>
</organism>
<evidence type="ECO:0000256" key="1">
    <source>
        <dbReference type="SAM" id="MobiDB-lite"/>
    </source>
</evidence>
<dbReference type="PANTHER" id="PTHR41786">
    <property type="entry name" value="MOTILITY ACCESSORY FACTOR MAF"/>
    <property type="match status" value="1"/>
</dbReference>
<accession>A0A7M2WVV5</accession>
<protein>
    <submittedName>
        <fullName evidence="3">Motility associated factor glycosyltransferase family protein</fullName>
    </submittedName>
</protein>
<feature type="domain" description="6-hydroxymethylpterin diphosphokinase MptE-like" evidence="2">
    <location>
        <begin position="232"/>
        <end position="407"/>
    </location>
</feature>
<gene>
    <name evidence="3" type="ORF">IPV69_22575</name>
</gene>
<dbReference type="AlphaFoldDB" id="A0A7M2WVV5"/>
<dbReference type="Proteomes" id="UP000593765">
    <property type="component" value="Chromosome"/>
</dbReference>
<dbReference type="EMBL" id="CP063458">
    <property type="protein sequence ID" value="QOV88981.1"/>
    <property type="molecule type" value="Genomic_DNA"/>
</dbReference>
<keyword evidence="4" id="KW-1185">Reference proteome</keyword>
<evidence type="ECO:0000313" key="3">
    <source>
        <dbReference type="EMBL" id="QOV88981.1"/>
    </source>
</evidence>
<sequence>MAATTSAIPDATINADPASADRRYVLPEDAPYLKNLEVLWTLDADLARRIEAIDEPYPAATAKTGVATIALPASAGGRVVQLHSKYDPIAEADRLVSSASADKPAIYYVHGFGLGYHVEALAARSGDEAPIFVFEPDLRLLRTAFELRDFSKLLSANRLGFFTTLDKAALLDRLQPHLAMFSLGTTTIEHGPSLQVAPEFHAQYKQWLAEFASFARTSLNTFLLNSAKTAENIARNIGWYVASPCMSRLKDRFAGRPAIIVSAGPSLRKNKHLLPAIQDKAVIIAVQTTLKPLLEMGIEPHFVTSLDYHEICTRFFENLPKTYGDGRRRLRTELVAEPKATSRIFAMLDGNVSLLGSNFAESLLREMKPNKAKLPPGATVAHLAYYLAEWLGCDPIIFLGQDLGFSDGLCYAPGTSYEDVWRPEFGRFCTPEMKQWDQIVRERFILRRIPDFQGRPMYTEERLFTYLQQFERDFLQSKRTIIDATEGGAAKRGAKSMPLADAIDAHCQESFPVDLSDHGGSRWDRTADCAASLRKRRDEAAGIEDISRQTLPLLETIRDHINDQNKVNQAITKIDALRAEMNRFGATYDLVTELTQKSQLSRFEADRRIKMAKLDPTERQRRQVDRDIANVRSVMEAAARFAELMDEVAASLQSDQRREVASANARGAALGSTPAGRA</sequence>
<dbReference type="PANTHER" id="PTHR41786:SF1">
    <property type="entry name" value="6-HYDROXYMETHYLPTERIN DIPHOSPHOKINASE MPTE-LIKE DOMAIN-CONTAINING PROTEIN"/>
    <property type="match status" value="1"/>
</dbReference>
<name>A0A7M2WVV5_9BACT</name>
<feature type="region of interest" description="Disordered" evidence="1">
    <location>
        <begin position="657"/>
        <end position="678"/>
    </location>
</feature>
<reference evidence="3 4" key="1">
    <citation type="submission" date="2020-10" db="EMBL/GenBank/DDBJ databases">
        <title>Wide distribution of Phycisphaera-like planctomycetes from WD2101 soil group in peatlands and genome analysis of the first cultivated representative.</title>
        <authorList>
            <person name="Dedysh S.N."/>
            <person name="Beletsky A.V."/>
            <person name="Ivanova A."/>
            <person name="Kulichevskaya I.S."/>
            <person name="Suzina N.E."/>
            <person name="Philippov D.A."/>
            <person name="Rakitin A.L."/>
            <person name="Mardanov A.V."/>
            <person name="Ravin N.V."/>
        </authorList>
    </citation>
    <scope>NUCLEOTIDE SEQUENCE [LARGE SCALE GENOMIC DNA]</scope>
    <source>
        <strain evidence="3 4">M1803</strain>
    </source>
</reference>
<dbReference type="Pfam" id="PF01973">
    <property type="entry name" value="MptE-like"/>
    <property type="match status" value="1"/>
</dbReference>
<dbReference type="InterPro" id="IPR002826">
    <property type="entry name" value="MptE-like"/>
</dbReference>
<proteinExistence type="predicted"/>
<dbReference type="KEGG" id="hbs:IPV69_22575"/>
<dbReference type="RefSeq" id="WP_206291992.1">
    <property type="nucleotide sequence ID" value="NZ_CP063458.1"/>
</dbReference>